<dbReference type="Pfam" id="PF12833">
    <property type="entry name" value="HTH_18"/>
    <property type="match status" value="1"/>
</dbReference>
<dbReference type="AlphaFoldDB" id="A0A9D5LWZ7"/>
<gene>
    <name evidence="6" type="ORF">INF28_02465</name>
</gene>
<evidence type="ECO:0000259" key="5">
    <source>
        <dbReference type="PROSITE" id="PS01124"/>
    </source>
</evidence>
<dbReference type="SMART" id="SM00342">
    <property type="entry name" value="HTH_ARAC"/>
    <property type="match status" value="1"/>
</dbReference>
<keyword evidence="7" id="KW-1185">Reference proteome</keyword>
<dbReference type="EMBL" id="JADCKB010000003">
    <property type="protein sequence ID" value="MBE5039331.1"/>
    <property type="molecule type" value="Genomic_DNA"/>
</dbReference>
<dbReference type="GO" id="GO:0003700">
    <property type="term" value="F:DNA-binding transcription factor activity"/>
    <property type="evidence" value="ECO:0007669"/>
    <property type="project" value="InterPro"/>
</dbReference>
<keyword evidence="1" id="KW-0805">Transcription regulation</keyword>
<evidence type="ECO:0000313" key="6">
    <source>
        <dbReference type="EMBL" id="MBE5039331.1"/>
    </source>
</evidence>
<proteinExistence type="predicted"/>
<accession>A0A9D5LWZ7</accession>
<dbReference type="PROSITE" id="PS00041">
    <property type="entry name" value="HTH_ARAC_FAMILY_1"/>
    <property type="match status" value="1"/>
</dbReference>
<feature type="transmembrane region" description="Helical" evidence="4">
    <location>
        <begin position="12"/>
        <end position="34"/>
    </location>
</feature>
<evidence type="ECO:0000256" key="4">
    <source>
        <dbReference type="SAM" id="Phobius"/>
    </source>
</evidence>
<sequence length="724" mass="84608">MIYTYKKKYYNRILSTLLIITVLFVSVIFSVYLFKTNQLNSRNLEHSNQLLREQTKRNLDNSFNIVYRLALKLKSEKAILNYNLLGGDDYLSEIQIRELLKTYTGLFYDYDYEMAIFSPKSGKVMTGSVEIMESSDYLKQTSIDPDALKRYIENGSSEDFYMLPKLSGEKENVFFISPLFSGIENHIFVIVEYKVAEMLRKFQNSANVIVSVADKDGTILVEMTNDENMKNGEEMFINGDNYFGFQYRYFYQKQSVSPISILPLILLVFMIALAISVLASKILYRPVYYAVKRFSEYDGEYVGNEFEFFDKTIHKYADANKELIRTVRDHKSSMRISYIKELIHNSRYMDLGRKGTDLYKIDVLKGEYSVSIIEFENFSRLSQMLGNSELIDLKNNIQQIIAGELSKYCKFELIDYSYHNMVLIADADKNVDLKSILMQLILFIEVECDINLIAAIGKVCIDSRNVSVSYEDALAVMEYQSALSNQRVLTYDDVKDWHNSNLYYPLEIEQSIIEATLDGNKERVYMILHSLIERNFSGKKEERDIYSQFKLSIVMTMKRILYKMNFRQEDIFGEDCILYLEFGLREKNQDLEMATKALFEKIFEHLSEDGCQKSKKLINRILEYVKNNFTRDISLTDLSETFNLSISYISRLFKRELNMNFKDVIAKYRLEEAKRLLAQGMKVQEVGERCGFNNTSVFVRFFKRYEGMPPAKYQHGIHEPTSGD</sequence>
<dbReference type="RefSeq" id="WP_226391892.1">
    <property type="nucleotide sequence ID" value="NZ_JADCKB010000003.1"/>
</dbReference>
<dbReference type="Gene3D" id="1.10.10.60">
    <property type="entry name" value="Homeodomain-like"/>
    <property type="match status" value="2"/>
</dbReference>
<keyword evidence="4" id="KW-0472">Membrane</keyword>
<dbReference type="InterPro" id="IPR018060">
    <property type="entry name" value="HTH_AraC"/>
</dbReference>
<keyword evidence="4" id="KW-1133">Transmembrane helix</keyword>
<comment type="caution">
    <text evidence="6">The sequence shown here is derived from an EMBL/GenBank/DDBJ whole genome shotgun (WGS) entry which is preliminary data.</text>
</comment>
<dbReference type="PANTHER" id="PTHR43280">
    <property type="entry name" value="ARAC-FAMILY TRANSCRIPTIONAL REGULATOR"/>
    <property type="match status" value="1"/>
</dbReference>
<dbReference type="GO" id="GO:0043565">
    <property type="term" value="F:sequence-specific DNA binding"/>
    <property type="evidence" value="ECO:0007669"/>
    <property type="project" value="InterPro"/>
</dbReference>
<keyword evidence="2" id="KW-0238">DNA-binding</keyword>
<evidence type="ECO:0000256" key="2">
    <source>
        <dbReference type="ARBA" id="ARBA00023125"/>
    </source>
</evidence>
<feature type="domain" description="HTH araC/xylS-type" evidence="5">
    <location>
        <begin position="619"/>
        <end position="716"/>
    </location>
</feature>
<protein>
    <submittedName>
        <fullName evidence="6">Helix-turn-helix transcriptional regulator</fullName>
    </submittedName>
</protein>
<feature type="transmembrane region" description="Helical" evidence="4">
    <location>
        <begin position="261"/>
        <end position="284"/>
    </location>
</feature>
<dbReference type="PANTHER" id="PTHR43280:SF2">
    <property type="entry name" value="HTH-TYPE TRANSCRIPTIONAL REGULATOR EXSA"/>
    <property type="match status" value="1"/>
</dbReference>
<dbReference type="InterPro" id="IPR018062">
    <property type="entry name" value="HTH_AraC-typ_CS"/>
</dbReference>
<name>A0A9D5LWZ7_9FIRM</name>
<evidence type="ECO:0000256" key="3">
    <source>
        <dbReference type="ARBA" id="ARBA00023163"/>
    </source>
</evidence>
<dbReference type="SUPFAM" id="SSF46689">
    <property type="entry name" value="Homeodomain-like"/>
    <property type="match status" value="2"/>
</dbReference>
<reference evidence="6" key="1">
    <citation type="submission" date="2020-10" db="EMBL/GenBank/DDBJ databases">
        <title>ChiBAC.</title>
        <authorList>
            <person name="Zenner C."/>
            <person name="Hitch T.C.A."/>
            <person name="Clavel T."/>
        </authorList>
    </citation>
    <scope>NUCLEOTIDE SEQUENCE</scope>
    <source>
        <strain evidence="6">DSM 107454</strain>
    </source>
</reference>
<organism evidence="6 7">
    <name type="scientific">Ructibacterium gallinarum</name>
    <dbReference type="NCBI Taxonomy" id="2779355"/>
    <lineage>
        <taxon>Bacteria</taxon>
        <taxon>Bacillati</taxon>
        <taxon>Bacillota</taxon>
        <taxon>Clostridia</taxon>
        <taxon>Eubacteriales</taxon>
        <taxon>Oscillospiraceae</taxon>
        <taxon>Ructibacterium</taxon>
    </lineage>
</organism>
<keyword evidence="4" id="KW-0812">Transmembrane</keyword>
<dbReference type="InterPro" id="IPR009057">
    <property type="entry name" value="Homeodomain-like_sf"/>
</dbReference>
<evidence type="ECO:0000256" key="1">
    <source>
        <dbReference type="ARBA" id="ARBA00023015"/>
    </source>
</evidence>
<dbReference type="Proteomes" id="UP000806542">
    <property type="component" value="Unassembled WGS sequence"/>
</dbReference>
<evidence type="ECO:0000313" key="7">
    <source>
        <dbReference type="Proteomes" id="UP000806542"/>
    </source>
</evidence>
<keyword evidence="3" id="KW-0804">Transcription</keyword>
<dbReference type="PROSITE" id="PS01124">
    <property type="entry name" value="HTH_ARAC_FAMILY_2"/>
    <property type="match status" value="1"/>
</dbReference>